<dbReference type="GO" id="GO:0047617">
    <property type="term" value="F:fatty acyl-CoA hydrolase activity"/>
    <property type="evidence" value="ECO:0007669"/>
    <property type="project" value="TreeGrafter"/>
</dbReference>
<dbReference type="Pfam" id="PF13279">
    <property type="entry name" value="4HBT_2"/>
    <property type="match status" value="1"/>
</dbReference>
<sequence>MVLLDLSSACRSISTTLLSGCYEVGGMLRLRSTWRKQRFHHFPNTLYSSFVSEHTPSFRFSRLLQVVETDIDELNHVNNVQYVQYVQDTAAAHWHAAFPVGEREPYIWVVLEHRVRYHKPAFLGEKLRCTTWVGTVRGAQSQRFVRIERAADDVLLCEAETQWVLLDPSTQRPKRVTPEVEQRLRVAV</sequence>
<protein>
    <submittedName>
        <fullName evidence="3">Acyl-CoA thioesterase</fullName>
    </submittedName>
</protein>
<proteinExistence type="inferred from homology"/>
<evidence type="ECO:0000313" key="4">
    <source>
        <dbReference type="Proteomes" id="UP000297739"/>
    </source>
</evidence>
<dbReference type="Proteomes" id="UP000297739">
    <property type="component" value="Unassembled WGS sequence"/>
</dbReference>
<dbReference type="OrthoDB" id="9801517at2"/>
<organism evidence="3 4">
    <name type="scientific">Hymenobacter elongatus</name>
    <dbReference type="NCBI Taxonomy" id="877208"/>
    <lineage>
        <taxon>Bacteria</taxon>
        <taxon>Pseudomonadati</taxon>
        <taxon>Bacteroidota</taxon>
        <taxon>Cytophagia</taxon>
        <taxon>Cytophagales</taxon>
        <taxon>Hymenobacteraceae</taxon>
        <taxon>Hymenobacter</taxon>
    </lineage>
</organism>
<reference evidence="3 4" key="1">
    <citation type="submission" date="2019-04" db="EMBL/GenBank/DDBJ databases">
        <authorList>
            <person name="Feng G."/>
            <person name="Zhang J."/>
            <person name="Zhu H."/>
        </authorList>
    </citation>
    <scope>NUCLEOTIDE SEQUENCE [LARGE SCALE GENOMIC DNA]</scope>
    <source>
        <strain evidence="3 4">JCM 17223</strain>
    </source>
</reference>
<dbReference type="PANTHER" id="PTHR31793">
    <property type="entry name" value="4-HYDROXYBENZOYL-COA THIOESTERASE FAMILY MEMBER"/>
    <property type="match status" value="1"/>
</dbReference>
<dbReference type="InterPro" id="IPR050563">
    <property type="entry name" value="4-hydroxybenzoyl-CoA_TE"/>
</dbReference>
<dbReference type="CDD" id="cd00586">
    <property type="entry name" value="4HBT"/>
    <property type="match status" value="1"/>
</dbReference>
<comment type="similarity">
    <text evidence="1">Belongs to the 4-hydroxybenzoyl-CoA thioesterase family.</text>
</comment>
<dbReference type="Gene3D" id="3.10.129.10">
    <property type="entry name" value="Hotdog Thioesterase"/>
    <property type="match status" value="1"/>
</dbReference>
<evidence type="ECO:0000313" key="3">
    <source>
        <dbReference type="EMBL" id="TGE16409.1"/>
    </source>
</evidence>
<name>A0A4Z0PP33_9BACT</name>
<keyword evidence="4" id="KW-1185">Reference proteome</keyword>
<comment type="caution">
    <text evidence="3">The sequence shown here is derived from an EMBL/GenBank/DDBJ whole genome shotgun (WGS) entry which is preliminary data.</text>
</comment>
<dbReference type="AlphaFoldDB" id="A0A4Z0PP33"/>
<evidence type="ECO:0000256" key="2">
    <source>
        <dbReference type="ARBA" id="ARBA00022801"/>
    </source>
</evidence>
<dbReference type="SUPFAM" id="SSF54637">
    <property type="entry name" value="Thioesterase/thiol ester dehydrase-isomerase"/>
    <property type="match status" value="1"/>
</dbReference>
<keyword evidence="2" id="KW-0378">Hydrolase</keyword>
<dbReference type="InterPro" id="IPR029069">
    <property type="entry name" value="HotDog_dom_sf"/>
</dbReference>
<accession>A0A4Z0PP33</accession>
<dbReference type="PANTHER" id="PTHR31793:SF27">
    <property type="entry name" value="NOVEL THIOESTERASE SUPERFAMILY DOMAIN AND SAPOSIN A-TYPE DOMAIN CONTAINING PROTEIN (0610012H03RIK)"/>
    <property type="match status" value="1"/>
</dbReference>
<dbReference type="EMBL" id="SRLD01000016">
    <property type="protein sequence ID" value="TGE16409.1"/>
    <property type="molecule type" value="Genomic_DNA"/>
</dbReference>
<evidence type="ECO:0000256" key="1">
    <source>
        <dbReference type="ARBA" id="ARBA00005953"/>
    </source>
</evidence>
<gene>
    <name evidence="3" type="ORF">E5J99_09800</name>
</gene>